<proteinExistence type="predicted"/>
<organism evidence="1 2">
    <name type="scientific">Westerdykella ornata</name>
    <dbReference type="NCBI Taxonomy" id="318751"/>
    <lineage>
        <taxon>Eukaryota</taxon>
        <taxon>Fungi</taxon>
        <taxon>Dikarya</taxon>
        <taxon>Ascomycota</taxon>
        <taxon>Pezizomycotina</taxon>
        <taxon>Dothideomycetes</taxon>
        <taxon>Pleosporomycetidae</taxon>
        <taxon>Pleosporales</taxon>
        <taxon>Sporormiaceae</taxon>
        <taxon>Westerdykella</taxon>
    </lineage>
</organism>
<gene>
    <name evidence="1" type="ORF">EI97DRAFT_127334</name>
</gene>
<name>A0A6A6JDM0_WESOR</name>
<dbReference type="RefSeq" id="XP_033651904.1">
    <property type="nucleotide sequence ID" value="XM_033793087.1"/>
</dbReference>
<keyword evidence="2" id="KW-1185">Reference proteome</keyword>
<dbReference type="GeneID" id="54546262"/>
<reference evidence="1" key="1">
    <citation type="journal article" date="2020" name="Stud. Mycol.">
        <title>101 Dothideomycetes genomes: a test case for predicting lifestyles and emergence of pathogens.</title>
        <authorList>
            <person name="Haridas S."/>
            <person name="Albert R."/>
            <person name="Binder M."/>
            <person name="Bloem J."/>
            <person name="Labutti K."/>
            <person name="Salamov A."/>
            <person name="Andreopoulos B."/>
            <person name="Baker S."/>
            <person name="Barry K."/>
            <person name="Bills G."/>
            <person name="Bluhm B."/>
            <person name="Cannon C."/>
            <person name="Castanera R."/>
            <person name="Culley D."/>
            <person name="Daum C."/>
            <person name="Ezra D."/>
            <person name="Gonzalez J."/>
            <person name="Henrissat B."/>
            <person name="Kuo A."/>
            <person name="Liang C."/>
            <person name="Lipzen A."/>
            <person name="Lutzoni F."/>
            <person name="Magnuson J."/>
            <person name="Mondo S."/>
            <person name="Nolan M."/>
            <person name="Ohm R."/>
            <person name="Pangilinan J."/>
            <person name="Park H.-J."/>
            <person name="Ramirez L."/>
            <person name="Alfaro M."/>
            <person name="Sun H."/>
            <person name="Tritt A."/>
            <person name="Yoshinaga Y."/>
            <person name="Zwiers L.-H."/>
            <person name="Turgeon B."/>
            <person name="Goodwin S."/>
            <person name="Spatafora J."/>
            <person name="Crous P."/>
            <person name="Grigoriev I."/>
        </authorList>
    </citation>
    <scope>NUCLEOTIDE SEQUENCE</scope>
    <source>
        <strain evidence="1">CBS 379.55</strain>
    </source>
</reference>
<evidence type="ECO:0000313" key="1">
    <source>
        <dbReference type="EMBL" id="KAF2274365.1"/>
    </source>
</evidence>
<evidence type="ECO:0000313" key="2">
    <source>
        <dbReference type="Proteomes" id="UP000800097"/>
    </source>
</evidence>
<dbReference type="Proteomes" id="UP000800097">
    <property type="component" value="Unassembled WGS sequence"/>
</dbReference>
<sequence>MCVREPWDIVHMVGRMHIVQLEELSSSREWRSHVLPGYLQPRTRSMLWNLSNASPLRCFLGRRVGTLADSNGLLRVPGRLVSHPHLVCNGGSNQRQSGLCQQRYVTCANVGSAYVLFSPWPDFDCDGYIPPATKRRFVSLHTLPVLARGIASAELPFFLMGAMVSRRFDGCRCDSVIQTLDGISWCHVIGQSPGSKVRRGRQCERGFEDNAR</sequence>
<dbReference type="AlphaFoldDB" id="A0A6A6JDM0"/>
<dbReference type="EMBL" id="ML986503">
    <property type="protein sequence ID" value="KAF2274365.1"/>
    <property type="molecule type" value="Genomic_DNA"/>
</dbReference>
<accession>A0A6A6JDM0</accession>
<protein>
    <submittedName>
        <fullName evidence="1">Uncharacterized protein</fullName>
    </submittedName>
</protein>